<proteinExistence type="predicted"/>
<keyword evidence="1" id="KW-0472">Membrane</keyword>
<dbReference type="Gene3D" id="2.40.50.420">
    <property type="entry name" value="Envelope glycoprotein gp160, DUF2291, alpha/beta domain"/>
    <property type="match status" value="1"/>
</dbReference>
<dbReference type="InterPro" id="IPR036215">
    <property type="entry name" value="TM0957-like_sf"/>
</dbReference>
<accession>A0A940Y588</accession>
<dbReference type="EMBL" id="JAGPYQ010000001">
    <property type="protein sequence ID" value="MBQ0850824.1"/>
    <property type="molecule type" value="Genomic_DNA"/>
</dbReference>
<keyword evidence="1" id="KW-0812">Transmembrane</keyword>
<sequence>MTTADLPRTDRKTAHLRDRITLGSGSLIALVLLLAAVAATTTYRSDSEDKASGKPAFDAAKYAAGTYEPKVVPALEKNAVDIATLHKAIAADPEAAGKKYGHRPGTGPYSYAVTVTGTAGAAENGLLRLTVPGLAKTRVSVQVGPAINGTALRDAAGFIAFGQFTNQVEYADAATALNTAMKDKVLKAFDPAAVRGKQVTVVGAMTPLTADVLTLTPVSIEAAS</sequence>
<feature type="transmembrane region" description="Helical" evidence="1">
    <location>
        <begin position="20"/>
        <end position="39"/>
    </location>
</feature>
<evidence type="ECO:0000313" key="3">
    <source>
        <dbReference type="Proteomes" id="UP000677413"/>
    </source>
</evidence>
<organism evidence="2 3">
    <name type="scientific">Streptomyces liliiviolaceus</name>
    <dbReference type="NCBI Taxonomy" id="2823109"/>
    <lineage>
        <taxon>Bacteria</taxon>
        <taxon>Bacillati</taxon>
        <taxon>Actinomycetota</taxon>
        <taxon>Actinomycetes</taxon>
        <taxon>Kitasatosporales</taxon>
        <taxon>Streptomycetaceae</taxon>
        <taxon>Streptomyces</taxon>
    </lineage>
</organism>
<evidence type="ECO:0000256" key="1">
    <source>
        <dbReference type="SAM" id="Phobius"/>
    </source>
</evidence>
<dbReference type="Gene3D" id="1.10.10.1260">
    <property type="entry name" value="Envelope glycoprotein gp160, DUF2291, helical domain"/>
    <property type="match status" value="1"/>
</dbReference>
<dbReference type="AlphaFoldDB" id="A0A940Y588"/>
<dbReference type="Proteomes" id="UP000677413">
    <property type="component" value="Unassembled WGS sequence"/>
</dbReference>
<dbReference type="InterPro" id="IPR014582">
    <property type="entry name" value="UCP033535_lipo"/>
</dbReference>
<reference evidence="2 3" key="1">
    <citation type="submission" date="2021-04" db="EMBL/GenBank/DDBJ databases">
        <authorList>
            <person name="Tang X."/>
            <person name="Zhou X."/>
            <person name="Chen X."/>
            <person name="Cernava T."/>
            <person name="Zhang C."/>
        </authorList>
    </citation>
    <scope>NUCLEOTIDE SEQUENCE [LARGE SCALE GENOMIC DNA]</scope>
    <source>
        <strain evidence="2 3">BH-SS-21</strain>
    </source>
</reference>
<dbReference type="RefSeq" id="WP_210885134.1">
    <property type="nucleotide sequence ID" value="NZ_JAGPYQ010000001.1"/>
</dbReference>
<dbReference type="PIRSF" id="PIRSF033535">
    <property type="entry name" value="UCP033535_plp"/>
    <property type="match status" value="1"/>
</dbReference>
<dbReference type="Pfam" id="PF10054">
    <property type="entry name" value="DUF2291"/>
    <property type="match status" value="1"/>
</dbReference>
<dbReference type="SUPFAM" id="SSF141318">
    <property type="entry name" value="TM0957-like"/>
    <property type="match status" value="1"/>
</dbReference>
<evidence type="ECO:0000313" key="2">
    <source>
        <dbReference type="EMBL" id="MBQ0850824.1"/>
    </source>
</evidence>
<comment type="caution">
    <text evidence="2">The sequence shown here is derived from an EMBL/GenBank/DDBJ whole genome shotgun (WGS) entry which is preliminary data.</text>
</comment>
<keyword evidence="1" id="KW-1133">Transmembrane helix</keyword>
<protein>
    <submittedName>
        <fullName evidence="2">DUF2291 domain-containing protein</fullName>
    </submittedName>
</protein>
<name>A0A940Y588_9ACTN</name>
<keyword evidence="3" id="KW-1185">Reference proteome</keyword>
<gene>
    <name evidence="2" type="ORF">J8N05_21930</name>
</gene>